<keyword evidence="5" id="KW-1185">Reference proteome</keyword>
<feature type="domain" description="EAL" evidence="2">
    <location>
        <begin position="393"/>
        <end position="624"/>
    </location>
</feature>
<dbReference type="SMART" id="SM00091">
    <property type="entry name" value="PAS"/>
    <property type="match status" value="1"/>
</dbReference>
<dbReference type="SUPFAM" id="SSF141868">
    <property type="entry name" value="EAL domain-like"/>
    <property type="match status" value="1"/>
</dbReference>
<feature type="domain" description="GGDEF" evidence="3">
    <location>
        <begin position="252"/>
        <end position="384"/>
    </location>
</feature>
<evidence type="ECO:0000313" key="5">
    <source>
        <dbReference type="Proteomes" id="UP001596512"/>
    </source>
</evidence>
<evidence type="ECO:0000259" key="2">
    <source>
        <dbReference type="PROSITE" id="PS50883"/>
    </source>
</evidence>
<dbReference type="InterPro" id="IPR013767">
    <property type="entry name" value="PAS_fold"/>
</dbReference>
<sequence length="624" mass="66073">MRRRRRGLDRALRAAGARLVALQCVGADALECTVDVLGRGLAALVPGHADRAGRCVAAVAAGLLDADRQRLLSQQEGLRMSLLSAIREAKWNLRASEARFDEVVTASASGVMITDLDGRFIRVNEAVCAILERTADELTALTLFDVVHPDYADALRSDYADLLAGRAERLKQSQQLEREDGDYARVTLTASLLRGVDGGPSHFVTVVEDGTELVLLRNELSRQALHDVLTGLPNRHFFGSHLEGAVRRAGEHGVTLFHLGLDAFGAIAHGFGRHAAEQVLVTVARRLPAFATGGMVARFGGDEFGLLRVNTADTPPVRETVAALNRALGEPIQIDAGTVAITASVGVVDRPVASSNPEDLLLAADFALRRAKSRGPGQHERYDPATDARERHTDALAASMAGARASGEVTVAYRPVAALATGEVVGHEARLRWDHPALGVLGHHRCVALAERSGLVLALGAWLLRTAVDQLRWRRTTAPVLVPLSKHQLHDEALPELVAKVLSDTRLPPTRLRIGLPAPALSAGAGLPTLTALAALGVPVVLDAFTLGDLPLVEDLPVSAVRVPPSLTRRHASPLSAALATLPALVHSAGARVIVDGVSTAAEADWWRGAGADEATGDHVGPPV</sequence>
<dbReference type="Gene3D" id="3.20.20.450">
    <property type="entry name" value="EAL domain"/>
    <property type="match status" value="1"/>
</dbReference>
<dbReference type="Gene3D" id="3.30.450.20">
    <property type="entry name" value="PAS domain"/>
    <property type="match status" value="1"/>
</dbReference>
<dbReference type="InterPro" id="IPR029787">
    <property type="entry name" value="Nucleotide_cyclase"/>
</dbReference>
<dbReference type="InterPro" id="IPR043128">
    <property type="entry name" value="Rev_trsase/Diguanyl_cyclase"/>
</dbReference>
<dbReference type="Gene3D" id="3.30.70.270">
    <property type="match status" value="1"/>
</dbReference>
<dbReference type="NCBIfam" id="TIGR00229">
    <property type="entry name" value="sensory_box"/>
    <property type="match status" value="1"/>
</dbReference>
<dbReference type="Pfam" id="PF00990">
    <property type="entry name" value="GGDEF"/>
    <property type="match status" value="1"/>
</dbReference>
<dbReference type="Proteomes" id="UP001596512">
    <property type="component" value="Unassembled WGS sequence"/>
</dbReference>
<dbReference type="Pfam" id="PF00563">
    <property type="entry name" value="EAL"/>
    <property type="match status" value="1"/>
</dbReference>
<dbReference type="InterPro" id="IPR035965">
    <property type="entry name" value="PAS-like_dom_sf"/>
</dbReference>
<dbReference type="CDD" id="cd01949">
    <property type="entry name" value="GGDEF"/>
    <property type="match status" value="1"/>
</dbReference>
<comment type="caution">
    <text evidence="4">The sequence shown here is derived from an EMBL/GenBank/DDBJ whole genome shotgun (WGS) entry which is preliminary data.</text>
</comment>
<dbReference type="PANTHER" id="PTHR44757">
    <property type="entry name" value="DIGUANYLATE CYCLASE DGCP"/>
    <property type="match status" value="1"/>
</dbReference>
<dbReference type="NCBIfam" id="TIGR00254">
    <property type="entry name" value="GGDEF"/>
    <property type="match status" value="1"/>
</dbReference>
<dbReference type="SMART" id="SM00052">
    <property type="entry name" value="EAL"/>
    <property type="match status" value="1"/>
</dbReference>
<dbReference type="InterPro" id="IPR052155">
    <property type="entry name" value="Biofilm_reg_signaling"/>
</dbReference>
<dbReference type="Pfam" id="PF00989">
    <property type="entry name" value="PAS"/>
    <property type="match status" value="1"/>
</dbReference>
<gene>
    <name evidence="4" type="ORF">ACFQV2_24140</name>
</gene>
<dbReference type="CDD" id="cd01948">
    <property type="entry name" value="EAL"/>
    <property type="match status" value="1"/>
</dbReference>
<proteinExistence type="predicted"/>
<evidence type="ECO:0000313" key="4">
    <source>
        <dbReference type="EMBL" id="MFC7616100.1"/>
    </source>
</evidence>
<dbReference type="SUPFAM" id="SSF55073">
    <property type="entry name" value="Nucleotide cyclase"/>
    <property type="match status" value="1"/>
</dbReference>
<reference evidence="5" key="1">
    <citation type="journal article" date="2019" name="Int. J. Syst. Evol. Microbiol.">
        <title>The Global Catalogue of Microorganisms (GCM) 10K type strain sequencing project: providing services to taxonomists for standard genome sequencing and annotation.</title>
        <authorList>
            <consortium name="The Broad Institute Genomics Platform"/>
            <consortium name="The Broad Institute Genome Sequencing Center for Infectious Disease"/>
            <person name="Wu L."/>
            <person name="Ma J."/>
        </authorList>
    </citation>
    <scope>NUCLEOTIDE SEQUENCE [LARGE SCALE GENOMIC DNA]</scope>
    <source>
        <strain evidence="5">JCM 17695</strain>
    </source>
</reference>
<evidence type="ECO:0000259" key="1">
    <source>
        <dbReference type="PROSITE" id="PS50112"/>
    </source>
</evidence>
<dbReference type="InterPro" id="IPR035919">
    <property type="entry name" value="EAL_sf"/>
</dbReference>
<accession>A0ABW2TQP3</accession>
<dbReference type="PROSITE" id="PS50883">
    <property type="entry name" value="EAL"/>
    <property type="match status" value="1"/>
</dbReference>
<dbReference type="SUPFAM" id="SSF55785">
    <property type="entry name" value="PYP-like sensor domain (PAS domain)"/>
    <property type="match status" value="1"/>
</dbReference>
<dbReference type="InterPro" id="IPR000160">
    <property type="entry name" value="GGDEF_dom"/>
</dbReference>
<dbReference type="InterPro" id="IPR000014">
    <property type="entry name" value="PAS"/>
</dbReference>
<organism evidence="4 5">
    <name type="scientific">Actinokineospora soli</name>
    <dbReference type="NCBI Taxonomy" id="1048753"/>
    <lineage>
        <taxon>Bacteria</taxon>
        <taxon>Bacillati</taxon>
        <taxon>Actinomycetota</taxon>
        <taxon>Actinomycetes</taxon>
        <taxon>Pseudonocardiales</taxon>
        <taxon>Pseudonocardiaceae</taxon>
        <taxon>Actinokineospora</taxon>
    </lineage>
</organism>
<dbReference type="PROSITE" id="PS50112">
    <property type="entry name" value="PAS"/>
    <property type="match status" value="1"/>
</dbReference>
<dbReference type="PROSITE" id="PS50887">
    <property type="entry name" value="GGDEF"/>
    <property type="match status" value="1"/>
</dbReference>
<dbReference type="InterPro" id="IPR001633">
    <property type="entry name" value="EAL_dom"/>
</dbReference>
<dbReference type="CDD" id="cd00130">
    <property type="entry name" value="PAS"/>
    <property type="match status" value="1"/>
</dbReference>
<protein>
    <submittedName>
        <fullName evidence="4">Bifunctional diguanylate cyclase/phosphodiesterase</fullName>
    </submittedName>
</protein>
<evidence type="ECO:0000259" key="3">
    <source>
        <dbReference type="PROSITE" id="PS50887"/>
    </source>
</evidence>
<name>A0ABW2TQP3_9PSEU</name>
<feature type="domain" description="PAS" evidence="1">
    <location>
        <begin position="96"/>
        <end position="166"/>
    </location>
</feature>
<dbReference type="PANTHER" id="PTHR44757:SF2">
    <property type="entry name" value="BIOFILM ARCHITECTURE MAINTENANCE PROTEIN MBAA"/>
    <property type="match status" value="1"/>
</dbReference>
<dbReference type="SMART" id="SM00267">
    <property type="entry name" value="GGDEF"/>
    <property type="match status" value="1"/>
</dbReference>
<dbReference type="EMBL" id="JBHTEY010000004">
    <property type="protein sequence ID" value="MFC7616100.1"/>
    <property type="molecule type" value="Genomic_DNA"/>
</dbReference>